<evidence type="ECO:0000259" key="2">
    <source>
        <dbReference type="Pfam" id="PF14522"/>
    </source>
</evidence>
<keyword evidence="4" id="KW-1185">Reference proteome</keyword>
<dbReference type="PROSITE" id="PS51257">
    <property type="entry name" value="PROKAR_LIPOPROTEIN"/>
    <property type="match status" value="1"/>
</dbReference>
<protein>
    <recommendedName>
        <fullName evidence="2">Cytochrome c7-like domain-containing protein</fullName>
    </recommendedName>
</protein>
<feature type="domain" description="Cytochrome c7-like" evidence="2">
    <location>
        <begin position="32"/>
        <end position="81"/>
    </location>
</feature>
<organism evidence="3 4">
    <name type="scientific">Anaeromyxobacter paludicola</name>
    <dbReference type="NCBI Taxonomy" id="2918171"/>
    <lineage>
        <taxon>Bacteria</taxon>
        <taxon>Pseudomonadati</taxon>
        <taxon>Myxococcota</taxon>
        <taxon>Myxococcia</taxon>
        <taxon>Myxococcales</taxon>
        <taxon>Cystobacterineae</taxon>
        <taxon>Anaeromyxobacteraceae</taxon>
        <taxon>Anaeromyxobacter</taxon>
    </lineage>
</organism>
<dbReference type="Proteomes" id="UP001162734">
    <property type="component" value="Chromosome"/>
</dbReference>
<accession>A0ABM7XFD7</accession>
<dbReference type="Pfam" id="PF14522">
    <property type="entry name" value="Cytochrome_C7"/>
    <property type="match status" value="2"/>
</dbReference>
<keyword evidence="1" id="KW-0732">Signal</keyword>
<dbReference type="EMBL" id="AP025592">
    <property type="protein sequence ID" value="BDG10585.1"/>
    <property type="molecule type" value="Genomic_DNA"/>
</dbReference>
<dbReference type="RefSeq" id="WP_248343090.1">
    <property type="nucleotide sequence ID" value="NZ_AP025592.1"/>
</dbReference>
<evidence type="ECO:0000313" key="3">
    <source>
        <dbReference type="EMBL" id="BDG10585.1"/>
    </source>
</evidence>
<dbReference type="Gene3D" id="3.90.10.10">
    <property type="entry name" value="Cytochrome C3"/>
    <property type="match status" value="2"/>
</dbReference>
<dbReference type="InterPro" id="IPR036280">
    <property type="entry name" value="Multihaem_cyt_sf"/>
</dbReference>
<sequence length="355" mass="37868">MNARQLVVAAAATLALAGCSALKNPEQRSAKVVFPHSKHLGFGCTDCHDAIQKQAKVAWDQLPTAAKCGDCHDTAKEPAVAAAAAGLRKPADFKDSKITFSHADHLPKVNNKCEGCHQVLSDPAQKSSATPPMATCTACHHHSEEFAQARCQPCHVDLKSYPLKPVSAFAHVGNFRKDHAQYARNSAATCAVCHDQTYCAQCHSTETRPMKPSLIFPEKVQADFIHRGDYVSRHQIEASADPASCRRCHGSGFCQSCHEEQRLSSGKNLGQAGTRNPHPRGWVTRGSGEFHGTAARNNIVACAACHDQGAASICATCHRVGGIGGNPHPAGYSSQHPASDIAKTPMCRVCHTSGT</sequence>
<dbReference type="PANTHER" id="PTHR39425:SF1">
    <property type="entry name" value="CYTOCHROME C7-LIKE DOMAIN-CONTAINING PROTEIN"/>
    <property type="match status" value="1"/>
</dbReference>
<evidence type="ECO:0000313" key="4">
    <source>
        <dbReference type="Proteomes" id="UP001162734"/>
    </source>
</evidence>
<evidence type="ECO:0000256" key="1">
    <source>
        <dbReference type="SAM" id="SignalP"/>
    </source>
</evidence>
<dbReference type="SUPFAM" id="SSF48695">
    <property type="entry name" value="Multiheme cytochromes"/>
    <property type="match status" value="2"/>
</dbReference>
<dbReference type="InterPro" id="IPR029467">
    <property type="entry name" value="Cyt_c7-like"/>
</dbReference>
<name>A0ABM7XFD7_9BACT</name>
<feature type="chain" id="PRO_5046182600" description="Cytochrome c7-like domain-containing protein" evidence="1">
    <location>
        <begin position="18"/>
        <end position="355"/>
    </location>
</feature>
<dbReference type="PANTHER" id="PTHR39425">
    <property type="entry name" value="LIPOPROTEIN CYTOCHROME C"/>
    <property type="match status" value="1"/>
</dbReference>
<proteinExistence type="predicted"/>
<gene>
    <name evidence="3" type="ORF">AMPC_36980</name>
</gene>
<feature type="signal peptide" evidence="1">
    <location>
        <begin position="1"/>
        <end position="17"/>
    </location>
</feature>
<reference evidence="4" key="1">
    <citation type="journal article" date="2022" name="Int. J. Syst. Evol. Microbiol.">
        <title>Anaeromyxobacter oryzae sp. nov., Anaeromyxobacter diazotrophicus sp. nov. and Anaeromyxobacter paludicola sp. nov., isolated from paddy soils.</title>
        <authorList>
            <person name="Itoh H."/>
            <person name="Xu Z."/>
            <person name="Mise K."/>
            <person name="Masuda Y."/>
            <person name="Ushijima N."/>
            <person name="Hayakawa C."/>
            <person name="Shiratori Y."/>
            <person name="Senoo K."/>
        </authorList>
    </citation>
    <scope>NUCLEOTIDE SEQUENCE [LARGE SCALE GENOMIC DNA]</scope>
    <source>
        <strain evidence="4">Red630</strain>
    </source>
</reference>
<dbReference type="CDD" id="cd08168">
    <property type="entry name" value="Cytochrom_C3"/>
    <property type="match status" value="1"/>
</dbReference>
<feature type="domain" description="Cytochrome c7-like" evidence="2">
    <location>
        <begin position="99"/>
        <end position="155"/>
    </location>
</feature>